<protein>
    <submittedName>
        <fullName evidence="5">Efflux RND transporter periplasmic adaptor subunit</fullName>
    </submittedName>
</protein>
<accession>A0AAE3QZ74</accession>
<dbReference type="GO" id="GO:0030313">
    <property type="term" value="C:cell envelope"/>
    <property type="evidence" value="ECO:0007669"/>
    <property type="project" value="TreeGrafter"/>
</dbReference>
<feature type="domain" description="CusB-like beta-barrel" evidence="4">
    <location>
        <begin position="227"/>
        <end position="298"/>
    </location>
</feature>
<dbReference type="EMBL" id="JASJOS010000025">
    <property type="protein sequence ID" value="MDJ1485936.1"/>
    <property type="molecule type" value="Genomic_DNA"/>
</dbReference>
<sequence>MKKHMILLALGALASCQSHENNQETASETPADTTTIKLTSAQIKNAGIQVGTPQMAQVSGILTLQGTIDVPPQSAVSVSFPLGGYLKKTSLLPGTYVKEGQVLATLEDMQLIQLQQDYLSAREKMTLAQSEYQRQKELNASKATSDKVYQQSKAELENQRISMYALAQKLELIGINPARLTADNISKQVHVLSPIDGFVTQVNVNIGKYTSPTDVLFELVNPKDIHLALNVFEKDIQYLSVGQKVVAYTNQNPDRKYEAQVLLISKHVNADRMATIHCHFKQADASLLPGMFINAQLTVSNRTALTVAEDAVVRWQNRFYVFKQKGSNAFSMTEVTFGTVNEQQRQIEAPGITPGTKLVIKNAYVLLMKMKNSS</sequence>
<dbReference type="InterPro" id="IPR051909">
    <property type="entry name" value="MFP_Cation_Efflux"/>
</dbReference>
<dbReference type="PANTHER" id="PTHR30097:SF4">
    <property type="entry name" value="SLR6042 PROTEIN"/>
    <property type="match status" value="1"/>
</dbReference>
<dbReference type="AlphaFoldDB" id="A0AAE3QZ74"/>
<dbReference type="Proteomes" id="UP001241110">
    <property type="component" value="Unassembled WGS sequence"/>
</dbReference>
<dbReference type="Gene3D" id="2.40.30.170">
    <property type="match status" value="1"/>
</dbReference>
<dbReference type="RefSeq" id="WP_313989150.1">
    <property type="nucleotide sequence ID" value="NZ_JASJOS010000025.1"/>
</dbReference>
<dbReference type="Gene3D" id="2.40.420.20">
    <property type="match status" value="1"/>
</dbReference>
<dbReference type="Gene3D" id="1.10.287.470">
    <property type="entry name" value="Helix hairpin bin"/>
    <property type="match status" value="1"/>
</dbReference>
<dbReference type="InterPro" id="IPR058792">
    <property type="entry name" value="Beta-barrel_RND_2"/>
</dbReference>
<feature type="signal peptide" evidence="3">
    <location>
        <begin position="1"/>
        <end position="20"/>
    </location>
</feature>
<dbReference type="PANTHER" id="PTHR30097">
    <property type="entry name" value="CATION EFFLUX SYSTEM PROTEIN CUSB"/>
    <property type="match status" value="1"/>
</dbReference>
<evidence type="ECO:0000256" key="3">
    <source>
        <dbReference type="SAM" id="SignalP"/>
    </source>
</evidence>
<evidence type="ECO:0000313" key="6">
    <source>
        <dbReference type="Proteomes" id="UP001241110"/>
    </source>
</evidence>
<evidence type="ECO:0000259" key="4">
    <source>
        <dbReference type="Pfam" id="PF25954"/>
    </source>
</evidence>
<keyword evidence="3" id="KW-0732">Signal</keyword>
<evidence type="ECO:0000256" key="1">
    <source>
        <dbReference type="ARBA" id="ARBA00009477"/>
    </source>
</evidence>
<feature type="chain" id="PRO_5042146465" evidence="3">
    <location>
        <begin position="21"/>
        <end position="374"/>
    </location>
</feature>
<gene>
    <name evidence="5" type="ORF">QNI16_35980</name>
</gene>
<dbReference type="GO" id="GO:0016020">
    <property type="term" value="C:membrane"/>
    <property type="evidence" value="ECO:0007669"/>
    <property type="project" value="InterPro"/>
</dbReference>
<dbReference type="GO" id="GO:0015679">
    <property type="term" value="P:plasma membrane copper ion transport"/>
    <property type="evidence" value="ECO:0007669"/>
    <property type="project" value="TreeGrafter"/>
</dbReference>
<evidence type="ECO:0000313" key="5">
    <source>
        <dbReference type="EMBL" id="MDJ1485936.1"/>
    </source>
</evidence>
<organism evidence="5 6">
    <name type="scientific">Xanthocytophaga flava</name>
    <dbReference type="NCBI Taxonomy" id="3048013"/>
    <lineage>
        <taxon>Bacteria</taxon>
        <taxon>Pseudomonadati</taxon>
        <taxon>Bacteroidota</taxon>
        <taxon>Cytophagia</taxon>
        <taxon>Cytophagales</taxon>
        <taxon>Rhodocytophagaceae</taxon>
        <taxon>Xanthocytophaga</taxon>
    </lineage>
</organism>
<proteinExistence type="inferred from homology"/>
<dbReference type="NCBIfam" id="TIGR01730">
    <property type="entry name" value="RND_mfp"/>
    <property type="match status" value="1"/>
</dbReference>
<dbReference type="GO" id="GO:0060003">
    <property type="term" value="P:copper ion export"/>
    <property type="evidence" value="ECO:0007669"/>
    <property type="project" value="TreeGrafter"/>
</dbReference>
<keyword evidence="2" id="KW-0813">Transport</keyword>
<evidence type="ECO:0000256" key="2">
    <source>
        <dbReference type="ARBA" id="ARBA00022448"/>
    </source>
</evidence>
<dbReference type="PROSITE" id="PS51257">
    <property type="entry name" value="PROKAR_LIPOPROTEIN"/>
    <property type="match status" value="1"/>
</dbReference>
<name>A0AAE3QZ74_9BACT</name>
<reference evidence="5" key="1">
    <citation type="submission" date="2023-05" db="EMBL/GenBank/DDBJ databases">
        <authorList>
            <person name="Zhang X."/>
        </authorList>
    </citation>
    <scope>NUCLEOTIDE SEQUENCE</scope>
    <source>
        <strain evidence="5">YF14B1</strain>
    </source>
</reference>
<dbReference type="Pfam" id="PF25954">
    <property type="entry name" value="Beta-barrel_RND_2"/>
    <property type="match status" value="1"/>
</dbReference>
<dbReference type="InterPro" id="IPR006143">
    <property type="entry name" value="RND_pump_MFP"/>
</dbReference>
<comment type="similarity">
    <text evidence="1">Belongs to the membrane fusion protein (MFP) (TC 8.A.1) family.</text>
</comment>
<dbReference type="SUPFAM" id="SSF111369">
    <property type="entry name" value="HlyD-like secretion proteins"/>
    <property type="match status" value="1"/>
</dbReference>
<dbReference type="GO" id="GO:0022857">
    <property type="term" value="F:transmembrane transporter activity"/>
    <property type="evidence" value="ECO:0007669"/>
    <property type="project" value="InterPro"/>
</dbReference>
<comment type="caution">
    <text evidence="5">The sequence shown here is derived from an EMBL/GenBank/DDBJ whole genome shotgun (WGS) entry which is preliminary data.</text>
</comment>